<dbReference type="RefSeq" id="WP_378976650.1">
    <property type="nucleotide sequence ID" value="NZ_JBHRVD010000001.1"/>
</dbReference>
<feature type="domain" description="Peptidase M28" evidence="3">
    <location>
        <begin position="12"/>
        <end position="117"/>
    </location>
</feature>
<dbReference type="InterPro" id="IPR010158">
    <property type="entry name" value="Amidase_Cbmase"/>
</dbReference>
<keyword evidence="1" id="KW-0479">Metal-binding</keyword>
<evidence type="ECO:0000256" key="2">
    <source>
        <dbReference type="ARBA" id="ARBA00022801"/>
    </source>
</evidence>
<protein>
    <submittedName>
        <fullName evidence="4">M28 family peptidase</fullName>
    </submittedName>
</protein>
<sequence>MGGRRWLAQQYEAVGLQAHIDGVGNVFGMPRSERRSLLIGSHAESQNYAGWLDGALGVIYGLEIARIFAETPDCAGFAIAPVAWADEEGHYVSMLGSRSFVGDIDEAEMDRAVNVDHGLALRDALRAAGLAGIPRSLVEPERHLGYLESTHRARRRAGSLE</sequence>
<dbReference type="PANTHER" id="PTHR32494:SF19">
    <property type="entry name" value="ALLANTOATE DEIMINASE-RELATED"/>
    <property type="match status" value="1"/>
</dbReference>
<comment type="caution">
    <text evidence="4">The sequence shown here is derived from an EMBL/GenBank/DDBJ whole genome shotgun (WGS) entry which is preliminary data.</text>
</comment>
<proteinExistence type="predicted"/>
<keyword evidence="5" id="KW-1185">Reference proteome</keyword>
<evidence type="ECO:0000256" key="1">
    <source>
        <dbReference type="ARBA" id="ARBA00022723"/>
    </source>
</evidence>
<accession>A0ABV7MI12</accession>
<dbReference type="EMBL" id="JBHRVD010000001">
    <property type="protein sequence ID" value="MFC3320571.1"/>
    <property type="molecule type" value="Genomic_DNA"/>
</dbReference>
<reference evidence="5" key="1">
    <citation type="journal article" date="2019" name="Int. J. Syst. Evol. Microbiol.">
        <title>The Global Catalogue of Microorganisms (GCM) 10K type strain sequencing project: providing services to taxonomists for standard genome sequencing and annotation.</title>
        <authorList>
            <consortium name="The Broad Institute Genomics Platform"/>
            <consortium name="The Broad Institute Genome Sequencing Center for Infectious Disease"/>
            <person name="Wu L."/>
            <person name="Ma J."/>
        </authorList>
    </citation>
    <scope>NUCLEOTIDE SEQUENCE [LARGE SCALE GENOMIC DNA]</scope>
    <source>
        <strain evidence="5">ICMP 19515</strain>
    </source>
</reference>
<evidence type="ECO:0000313" key="5">
    <source>
        <dbReference type="Proteomes" id="UP001595648"/>
    </source>
</evidence>
<dbReference type="Gene3D" id="3.40.630.10">
    <property type="entry name" value="Zn peptidases"/>
    <property type="match status" value="1"/>
</dbReference>
<dbReference type="InterPro" id="IPR007484">
    <property type="entry name" value="Peptidase_M28"/>
</dbReference>
<organism evidence="4 5">
    <name type="scientific">Mesorhizobium cantuariense</name>
    <dbReference type="NCBI Taxonomy" id="1300275"/>
    <lineage>
        <taxon>Bacteria</taxon>
        <taxon>Pseudomonadati</taxon>
        <taxon>Pseudomonadota</taxon>
        <taxon>Alphaproteobacteria</taxon>
        <taxon>Hyphomicrobiales</taxon>
        <taxon>Phyllobacteriaceae</taxon>
        <taxon>Mesorhizobium</taxon>
    </lineage>
</organism>
<dbReference type="Proteomes" id="UP001595648">
    <property type="component" value="Unassembled WGS sequence"/>
</dbReference>
<name>A0ABV7MI12_9HYPH</name>
<keyword evidence="2" id="KW-0378">Hydrolase</keyword>
<evidence type="ECO:0000313" key="4">
    <source>
        <dbReference type="EMBL" id="MFC3320571.1"/>
    </source>
</evidence>
<evidence type="ECO:0000259" key="3">
    <source>
        <dbReference type="Pfam" id="PF04389"/>
    </source>
</evidence>
<gene>
    <name evidence="4" type="ORF">ACFOJ9_01700</name>
</gene>
<dbReference type="Pfam" id="PF04389">
    <property type="entry name" value="Peptidase_M28"/>
    <property type="match status" value="1"/>
</dbReference>
<dbReference type="SUPFAM" id="SSF53187">
    <property type="entry name" value="Zn-dependent exopeptidases"/>
    <property type="match status" value="1"/>
</dbReference>
<dbReference type="PANTHER" id="PTHR32494">
    <property type="entry name" value="ALLANTOATE DEIMINASE-RELATED"/>
    <property type="match status" value="1"/>
</dbReference>